<evidence type="ECO:0000256" key="1">
    <source>
        <dbReference type="SAM" id="MobiDB-lite"/>
    </source>
</evidence>
<reference evidence="2" key="1">
    <citation type="journal article" date="2015" name="Nature">
        <title>Complex archaea that bridge the gap between prokaryotes and eukaryotes.</title>
        <authorList>
            <person name="Spang A."/>
            <person name="Saw J.H."/>
            <person name="Jorgensen S.L."/>
            <person name="Zaremba-Niedzwiedzka K."/>
            <person name="Martijn J."/>
            <person name="Lind A.E."/>
            <person name="van Eijk R."/>
            <person name="Schleper C."/>
            <person name="Guy L."/>
            <person name="Ettema T.J."/>
        </authorList>
    </citation>
    <scope>NUCLEOTIDE SEQUENCE</scope>
</reference>
<organism evidence="2">
    <name type="scientific">marine sediment metagenome</name>
    <dbReference type="NCBI Taxonomy" id="412755"/>
    <lineage>
        <taxon>unclassified sequences</taxon>
        <taxon>metagenomes</taxon>
        <taxon>ecological metagenomes</taxon>
    </lineage>
</organism>
<feature type="non-terminal residue" evidence="2">
    <location>
        <position position="1"/>
    </location>
</feature>
<dbReference type="EMBL" id="LAZR01042340">
    <property type="protein sequence ID" value="KKL09752.1"/>
    <property type="molecule type" value="Genomic_DNA"/>
</dbReference>
<proteinExistence type="predicted"/>
<evidence type="ECO:0000313" key="2">
    <source>
        <dbReference type="EMBL" id="KKL09752.1"/>
    </source>
</evidence>
<sequence>NHPDRVRWSAANEETDMDQDADTQADSEDLESSDGGGGAIQRGFGGEYGVILQERSIWRQSYLGGDIVFQFDEVEKNRGLFAPGAAARYGRFVYYLAEDGFYRFDGTSSTPIGRNKIDATFFNELDESFKHRITTVISPLDSVVLWSYTTSGTAGNGDPDKIIAFNWSTNRWSRIEVDHEILLAALSVGRTLDGLDAVSTDLDALAFSLDSRVWTGGAATLATFDRAHKLNLLTGTPLTAVFETAERQLSPGQFSTPTSVRSLVEGTSATATIQVGKRTNSGDSVTFGAVISENDNGEHPCRDQNLSDRYHRIRLNVSGGFDDVQAVEVEYHPAGWQ</sequence>
<accession>A0A0F9B7J9</accession>
<protein>
    <submittedName>
        <fullName evidence="2">Uncharacterized protein</fullName>
    </submittedName>
</protein>
<feature type="region of interest" description="Disordered" evidence="1">
    <location>
        <begin position="1"/>
        <end position="41"/>
    </location>
</feature>
<feature type="compositionally biased region" description="Acidic residues" evidence="1">
    <location>
        <begin position="13"/>
        <end position="32"/>
    </location>
</feature>
<name>A0A0F9B7J9_9ZZZZ</name>
<comment type="caution">
    <text evidence="2">The sequence shown here is derived from an EMBL/GenBank/DDBJ whole genome shotgun (WGS) entry which is preliminary data.</text>
</comment>
<dbReference type="AlphaFoldDB" id="A0A0F9B7J9"/>
<gene>
    <name evidence="2" type="ORF">LCGC14_2562710</name>
</gene>